<protein>
    <submittedName>
        <fullName evidence="2">Uncharacterized protein</fullName>
    </submittedName>
</protein>
<dbReference type="AlphaFoldDB" id="A0A397JWZ3"/>
<reference evidence="2 3" key="1">
    <citation type="submission" date="2018-08" db="EMBL/GenBank/DDBJ databases">
        <title>Genome and evolution of the arbuscular mycorrhizal fungus Diversispora epigaea (formerly Glomus versiforme) and its bacterial endosymbionts.</title>
        <authorList>
            <person name="Sun X."/>
            <person name="Fei Z."/>
            <person name="Harrison M."/>
        </authorList>
    </citation>
    <scope>NUCLEOTIDE SEQUENCE [LARGE SCALE GENOMIC DNA]</scope>
    <source>
        <strain evidence="2 3">IT104</strain>
    </source>
</reference>
<organism evidence="2 3">
    <name type="scientific">Diversispora epigaea</name>
    <dbReference type="NCBI Taxonomy" id="1348612"/>
    <lineage>
        <taxon>Eukaryota</taxon>
        <taxon>Fungi</taxon>
        <taxon>Fungi incertae sedis</taxon>
        <taxon>Mucoromycota</taxon>
        <taxon>Glomeromycotina</taxon>
        <taxon>Glomeromycetes</taxon>
        <taxon>Diversisporales</taxon>
        <taxon>Diversisporaceae</taxon>
        <taxon>Diversispora</taxon>
    </lineage>
</organism>
<proteinExistence type="predicted"/>
<feature type="compositionally biased region" description="Basic and acidic residues" evidence="1">
    <location>
        <begin position="16"/>
        <end position="25"/>
    </location>
</feature>
<evidence type="ECO:0000313" key="2">
    <source>
        <dbReference type="EMBL" id="RHZ88970.1"/>
    </source>
</evidence>
<feature type="region of interest" description="Disordered" evidence="1">
    <location>
        <begin position="1"/>
        <end position="25"/>
    </location>
</feature>
<evidence type="ECO:0000313" key="3">
    <source>
        <dbReference type="Proteomes" id="UP000266861"/>
    </source>
</evidence>
<gene>
    <name evidence="2" type="ORF">Glove_19g167</name>
</gene>
<name>A0A397JWZ3_9GLOM</name>
<dbReference type="EMBL" id="PQFF01000017">
    <property type="protein sequence ID" value="RHZ88970.1"/>
    <property type="molecule type" value="Genomic_DNA"/>
</dbReference>
<comment type="caution">
    <text evidence="2">The sequence shown here is derived from an EMBL/GenBank/DDBJ whole genome shotgun (WGS) entry which is preliminary data.</text>
</comment>
<accession>A0A397JWZ3</accession>
<dbReference type="Proteomes" id="UP000266861">
    <property type="component" value="Unassembled WGS sequence"/>
</dbReference>
<evidence type="ECO:0000256" key="1">
    <source>
        <dbReference type="SAM" id="MobiDB-lite"/>
    </source>
</evidence>
<feature type="compositionally biased region" description="Low complexity" evidence="1">
    <location>
        <begin position="1"/>
        <end position="13"/>
    </location>
</feature>
<sequence>MSSSLNFFKNFSSAHESNKRKEREERKLRLKEARKLKAREVNGEWRWRCWKEDYEYYLEHNFNYRDFDEIMKLPFLEDRIFHWSNEQKSESY</sequence>
<keyword evidence="3" id="KW-1185">Reference proteome</keyword>